<proteinExistence type="predicted"/>
<gene>
    <name evidence="2" type="ORF">S01H1_51106</name>
</gene>
<dbReference type="InterPro" id="IPR011990">
    <property type="entry name" value="TPR-like_helical_dom_sf"/>
</dbReference>
<evidence type="ECO:0000313" key="2">
    <source>
        <dbReference type="EMBL" id="GAG20548.1"/>
    </source>
</evidence>
<dbReference type="AlphaFoldDB" id="X0W7H3"/>
<reference evidence="2" key="1">
    <citation type="journal article" date="2014" name="Front. Microbiol.">
        <title>High frequency of phylogenetically diverse reductive dehalogenase-homologous genes in deep subseafloor sedimentary metagenomes.</title>
        <authorList>
            <person name="Kawai M."/>
            <person name="Futagami T."/>
            <person name="Toyoda A."/>
            <person name="Takaki Y."/>
            <person name="Nishi S."/>
            <person name="Hori S."/>
            <person name="Arai W."/>
            <person name="Tsubouchi T."/>
            <person name="Morono Y."/>
            <person name="Uchiyama I."/>
            <person name="Ito T."/>
            <person name="Fujiyama A."/>
            <person name="Inagaki F."/>
            <person name="Takami H."/>
        </authorList>
    </citation>
    <scope>NUCLEOTIDE SEQUENCE</scope>
    <source>
        <strain evidence="2">Expedition CK06-06</strain>
    </source>
</reference>
<name>X0W7H3_9ZZZZ</name>
<sequence>DAALPRAEAAGREHLLYHRGLALLYDGRPAEALGQFAKQLDQFPEGSWAGKARFRKADVLLSVLPRGARSPDEYHLTPDELYQLGKLHFDDEQYAPAAEHLEALLAGKWLLNDEPYRESVRMLLGAALVRDDAAAIVNYFEILKERYPELVVPFEQIIRVADAYARTGQHERAYLVYRATADASFVRDSAVGGTLQDEGRFLESIDFLEDLWRAYPDTPQVENTYYALAQTLAAQAQDPSAVRPRRAAAADGQKYVTHQE</sequence>
<organism evidence="2">
    <name type="scientific">marine sediment metagenome</name>
    <dbReference type="NCBI Taxonomy" id="412755"/>
    <lineage>
        <taxon>unclassified sequences</taxon>
        <taxon>metagenomes</taxon>
        <taxon>ecological metagenomes</taxon>
    </lineage>
</organism>
<evidence type="ECO:0000256" key="1">
    <source>
        <dbReference type="SAM" id="MobiDB-lite"/>
    </source>
</evidence>
<dbReference type="SUPFAM" id="SSF48452">
    <property type="entry name" value="TPR-like"/>
    <property type="match status" value="1"/>
</dbReference>
<comment type="caution">
    <text evidence="2">The sequence shown here is derived from an EMBL/GenBank/DDBJ whole genome shotgun (WGS) entry which is preliminary data.</text>
</comment>
<accession>X0W7H3</accession>
<dbReference type="Gene3D" id="1.25.40.10">
    <property type="entry name" value="Tetratricopeptide repeat domain"/>
    <property type="match status" value="1"/>
</dbReference>
<feature type="non-terminal residue" evidence="2">
    <location>
        <position position="260"/>
    </location>
</feature>
<protein>
    <recommendedName>
        <fullName evidence="3">Outer membrane lipoprotein BamD-like domain-containing protein</fullName>
    </recommendedName>
</protein>
<evidence type="ECO:0008006" key="3">
    <source>
        <dbReference type="Google" id="ProtNLM"/>
    </source>
</evidence>
<feature type="non-terminal residue" evidence="2">
    <location>
        <position position="1"/>
    </location>
</feature>
<feature type="region of interest" description="Disordered" evidence="1">
    <location>
        <begin position="240"/>
        <end position="260"/>
    </location>
</feature>
<dbReference type="EMBL" id="BARS01032967">
    <property type="protein sequence ID" value="GAG20548.1"/>
    <property type="molecule type" value="Genomic_DNA"/>
</dbReference>